<evidence type="ECO:0000256" key="4">
    <source>
        <dbReference type="ARBA" id="ARBA00023136"/>
    </source>
</evidence>
<reference evidence="7 8" key="1">
    <citation type="submission" date="2020-07" db="EMBL/GenBank/DDBJ databases">
        <title>Sequencing the genomes of 1000 actinobacteria strains.</title>
        <authorList>
            <person name="Klenk H.-P."/>
        </authorList>
    </citation>
    <scope>NUCLEOTIDE SEQUENCE [LARGE SCALE GENOMIC DNA]</scope>
    <source>
        <strain evidence="7 8">DSM 104001</strain>
    </source>
</reference>
<dbReference type="RefSeq" id="WP_179718798.1">
    <property type="nucleotide sequence ID" value="NZ_JACBZT010000001.1"/>
</dbReference>
<dbReference type="PROSITE" id="PS50850">
    <property type="entry name" value="MFS"/>
    <property type="match status" value="1"/>
</dbReference>
<keyword evidence="8" id="KW-1185">Reference proteome</keyword>
<evidence type="ECO:0000259" key="6">
    <source>
        <dbReference type="PROSITE" id="PS50850"/>
    </source>
</evidence>
<dbReference type="PANTHER" id="PTHR42718">
    <property type="entry name" value="MAJOR FACILITATOR SUPERFAMILY MULTIDRUG TRANSPORTER MFSC"/>
    <property type="match status" value="1"/>
</dbReference>
<feature type="transmembrane region" description="Helical" evidence="5">
    <location>
        <begin position="424"/>
        <end position="443"/>
    </location>
</feature>
<accession>A0A853CGS3</accession>
<dbReference type="InterPro" id="IPR020846">
    <property type="entry name" value="MFS_dom"/>
</dbReference>
<feature type="transmembrane region" description="Helical" evidence="5">
    <location>
        <begin position="380"/>
        <end position="403"/>
    </location>
</feature>
<dbReference type="Gene3D" id="1.20.1720.10">
    <property type="entry name" value="Multidrug resistance protein D"/>
    <property type="match status" value="1"/>
</dbReference>
<dbReference type="EMBL" id="JACBZT010000001">
    <property type="protein sequence ID" value="NYJ07155.1"/>
    <property type="molecule type" value="Genomic_DNA"/>
</dbReference>
<dbReference type="Pfam" id="PF07690">
    <property type="entry name" value="MFS_1"/>
    <property type="match status" value="1"/>
</dbReference>
<feature type="transmembrane region" description="Helical" evidence="5">
    <location>
        <begin position="320"/>
        <end position="337"/>
    </location>
</feature>
<feature type="transmembrane region" description="Helical" evidence="5">
    <location>
        <begin position="449"/>
        <end position="471"/>
    </location>
</feature>
<keyword evidence="4 5" id="KW-0472">Membrane</keyword>
<dbReference type="CDD" id="cd17321">
    <property type="entry name" value="MFS_MMR_MDR_like"/>
    <property type="match status" value="1"/>
</dbReference>
<feature type="transmembrane region" description="Helical" evidence="5">
    <location>
        <begin position="349"/>
        <end position="368"/>
    </location>
</feature>
<name>A0A853CGS3_9ACTN</name>
<feature type="transmembrane region" description="Helical" evidence="5">
    <location>
        <begin position="148"/>
        <end position="171"/>
    </location>
</feature>
<sequence length="477" mass="48736">MTAVDRPRTEVPAPVVAPALTAAGLATVLVGVLLPMLDFFIVNVALPTMAADLDASTAALELVVSGYATAYAVLLVVGGRLGDAFGRRRLFLLGMALFTITSLLCGLAPTATTLVLARVLQGAAAALLVPQTLSTIQATGDQVSRARAVGWFGATGGIAAVVGQVLGGALVSADLDGTGWRPIFLVNVPIGLLGLWAARRLLPETRSPVSARPDLPGTALLAAAVVAVLLPLTEGRALGWPAWSVVLLASTPGWVAAFAVVERRLEHRGRTPLLPPSILEHRSMRRGLLLAGPFFAGFGAFMFVYALVVQGTLGWSAGEAGLALLPLALPFLAASLLMPRVVGRLGRTVITIGAALQLVGLAALALTLEVGWPSIGVWDLAPAFVVMGFGQGWIMPSLIRVVLSDVPVASAGVGSGVLTTTQQVSLAVGVATLGTLFVSLAGRAGTLDAALLVFAVQALVAVGIVVGSRGLPGARRT</sequence>
<evidence type="ECO:0000256" key="3">
    <source>
        <dbReference type="ARBA" id="ARBA00022989"/>
    </source>
</evidence>
<evidence type="ECO:0000256" key="1">
    <source>
        <dbReference type="ARBA" id="ARBA00004651"/>
    </source>
</evidence>
<evidence type="ECO:0000313" key="7">
    <source>
        <dbReference type="EMBL" id="NYJ07155.1"/>
    </source>
</evidence>
<dbReference type="GO" id="GO:0005886">
    <property type="term" value="C:plasma membrane"/>
    <property type="evidence" value="ECO:0007669"/>
    <property type="project" value="UniProtKB-SubCell"/>
</dbReference>
<comment type="caution">
    <text evidence="7">The sequence shown here is derived from an EMBL/GenBank/DDBJ whole genome shotgun (WGS) entry which is preliminary data.</text>
</comment>
<feature type="transmembrane region" description="Helical" evidence="5">
    <location>
        <begin position="57"/>
        <end position="78"/>
    </location>
</feature>
<keyword evidence="3 5" id="KW-1133">Transmembrane helix</keyword>
<evidence type="ECO:0000313" key="8">
    <source>
        <dbReference type="Proteomes" id="UP000541969"/>
    </source>
</evidence>
<dbReference type="PANTHER" id="PTHR42718:SF39">
    <property type="entry name" value="ACTINORHODIN TRANSPORTER-RELATED"/>
    <property type="match status" value="1"/>
</dbReference>
<feature type="transmembrane region" description="Helical" evidence="5">
    <location>
        <begin position="183"/>
        <end position="202"/>
    </location>
</feature>
<keyword evidence="2 5" id="KW-0812">Transmembrane</keyword>
<proteinExistence type="predicted"/>
<protein>
    <submittedName>
        <fullName evidence="7">EmrB/QacA subfamily drug resistance transporter</fullName>
    </submittedName>
</protein>
<feature type="transmembrane region" description="Helical" evidence="5">
    <location>
        <begin position="214"/>
        <end position="232"/>
    </location>
</feature>
<dbReference type="SUPFAM" id="SSF103473">
    <property type="entry name" value="MFS general substrate transporter"/>
    <property type="match status" value="1"/>
</dbReference>
<dbReference type="InterPro" id="IPR036259">
    <property type="entry name" value="MFS_trans_sf"/>
</dbReference>
<evidence type="ECO:0000256" key="2">
    <source>
        <dbReference type="ARBA" id="ARBA00022692"/>
    </source>
</evidence>
<feature type="transmembrane region" description="Helical" evidence="5">
    <location>
        <begin position="90"/>
        <end position="109"/>
    </location>
</feature>
<feature type="transmembrane region" description="Helical" evidence="5">
    <location>
        <begin position="12"/>
        <end position="37"/>
    </location>
</feature>
<comment type="subcellular location">
    <subcellularLocation>
        <location evidence="1">Cell membrane</location>
        <topology evidence="1">Multi-pass membrane protein</topology>
    </subcellularLocation>
</comment>
<feature type="transmembrane region" description="Helical" evidence="5">
    <location>
        <begin position="238"/>
        <end position="261"/>
    </location>
</feature>
<dbReference type="AlphaFoldDB" id="A0A853CGS3"/>
<feature type="domain" description="Major facilitator superfamily (MFS) profile" evidence="6">
    <location>
        <begin position="24"/>
        <end position="475"/>
    </location>
</feature>
<gene>
    <name evidence="7" type="ORF">GGQ55_003433</name>
</gene>
<dbReference type="Gene3D" id="1.20.1250.20">
    <property type="entry name" value="MFS general substrate transporter like domains"/>
    <property type="match status" value="1"/>
</dbReference>
<feature type="transmembrane region" description="Helical" evidence="5">
    <location>
        <begin position="115"/>
        <end position="136"/>
    </location>
</feature>
<feature type="transmembrane region" description="Helical" evidence="5">
    <location>
        <begin position="288"/>
        <end position="308"/>
    </location>
</feature>
<dbReference type="Proteomes" id="UP000541969">
    <property type="component" value="Unassembled WGS sequence"/>
</dbReference>
<dbReference type="GO" id="GO:0022857">
    <property type="term" value="F:transmembrane transporter activity"/>
    <property type="evidence" value="ECO:0007669"/>
    <property type="project" value="InterPro"/>
</dbReference>
<organism evidence="7 8">
    <name type="scientific">Petropleomorpha daqingensis</name>
    <dbReference type="NCBI Taxonomy" id="2026353"/>
    <lineage>
        <taxon>Bacteria</taxon>
        <taxon>Bacillati</taxon>
        <taxon>Actinomycetota</taxon>
        <taxon>Actinomycetes</taxon>
        <taxon>Geodermatophilales</taxon>
        <taxon>Geodermatophilaceae</taxon>
        <taxon>Petropleomorpha</taxon>
    </lineage>
</organism>
<evidence type="ECO:0000256" key="5">
    <source>
        <dbReference type="SAM" id="Phobius"/>
    </source>
</evidence>
<dbReference type="InterPro" id="IPR011701">
    <property type="entry name" value="MFS"/>
</dbReference>